<dbReference type="InterPro" id="IPR052061">
    <property type="entry name" value="PTE-AB_protein"/>
</dbReference>
<evidence type="ECO:0000313" key="2">
    <source>
        <dbReference type="EMBL" id="KAF3768628.1"/>
    </source>
</evidence>
<dbReference type="OrthoDB" id="506431at2759"/>
<protein>
    <recommendedName>
        <fullName evidence="4">Thioesterase domain-containing protein</fullName>
    </recommendedName>
</protein>
<evidence type="ECO:0008006" key="4">
    <source>
        <dbReference type="Google" id="ProtNLM"/>
    </source>
</evidence>
<keyword evidence="1" id="KW-0812">Transmembrane</keyword>
<dbReference type="CDD" id="cd03443">
    <property type="entry name" value="PaaI_thioesterase"/>
    <property type="match status" value="1"/>
</dbReference>
<feature type="transmembrane region" description="Helical" evidence="1">
    <location>
        <begin position="22"/>
        <end position="43"/>
    </location>
</feature>
<name>A0A9P4Y8B6_CRYP1</name>
<gene>
    <name evidence="2" type="ORF">M406DRAFT_273066</name>
</gene>
<dbReference type="GeneID" id="63835298"/>
<dbReference type="AlphaFoldDB" id="A0A9P4Y8B6"/>
<sequence>MASPIPPQSPPPKPPRRARRRWVSAAIFLLIGGLSGTILRAVISPPPPLIAGSPADLALKADIQARALTLPLVKKLMADPAWSHHEAYQTVPVSDDTPRITTGPLGSSTGIGAYQHIFVHDDDAPQHPVLNILYLGTSTTSWPGVVHGGLLATVLDEHAARGALADPALRSASVGVLTANLELHYRRPTLAGEFYVARARAIPDTELEPKERGKRQRKIWVDVSLETMDGKECVGGRALFIVPRGGKALPSGAVTLPPSNR</sequence>
<dbReference type="PANTHER" id="PTHR47260:SF1">
    <property type="entry name" value="UPF0644 PROTEIN PB2B4.06"/>
    <property type="match status" value="1"/>
</dbReference>
<keyword evidence="1" id="KW-0472">Membrane</keyword>
<dbReference type="Proteomes" id="UP000803844">
    <property type="component" value="Unassembled WGS sequence"/>
</dbReference>
<evidence type="ECO:0000256" key="1">
    <source>
        <dbReference type="SAM" id="Phobius"/>
    </source>
</evidence>
<dbReference type="Gene3D" id="3.10.129.10">
    <property type="entry name" value="Hotdog Thioesterase"/>
    <property type="match status" value="1"/>
</dbReference>
<evidence type="ECO:0000313" key="3">
    <source>
        <dbReference type="Proteomes" id="UP000803844"/>
    </source>
</evidence>
<dbReference type="InterPro" id="IPR029069">
    <property type="entry name" value="HotDog_dom_sf"/>
</dbReference>
<accession>A0A9P4Y8B6</accession>
<dbReference type="RefSeq" id="XP_040779589.1">
    <property type="nucleotide sequence ID" value="XM_040918169.1"/>
</dbReference>
<keyword evidence="1" id="KW-1133">Transmembrane helix</keyword>
<proteinExistence type="predicted"/>
<keyword evidence="3" id="KW-1185">Reference proteome</keyword>
<organism evidence="2 3">
    <name type="scientific">Cryphonectria parasitica (strain ATCC 38755 / EP155)</name>
    <dbReference type="NCBI Taxonomy" id="660469"/>
    <lineage>
        <taxon>Eukaryota</taxon>
        <taxon>Fungi</taxon>
        <taxon>Dikarya</taxon>
        <taxon>Ascomycota</taxon>
        <taxon>Pezizomycotina</taxon>
        <taxon>Sordariomycetes</taxon>
        <taxon>Sordariomycetidae</taxon>
        <taxon>Diaporthales</taxon>
        <taxon>Cryphonectriaceae</taxon>
        <taxon>Cryphonectria-Endothia species complex</taxon>
        <taxon>Cryphonectria</taxon>
    </lineage>
</organism>
<dbReference type="EMBL" id="MU032345">
    <property type="protein sequence ID" value="KAF3768628.1"/>
    <property type="molecule type" value="Genomic_DNA"/>
</dbReference>
<dbReference type="PANTHER" id="PTHR47260">
    <property type="entry name" value="UPF0644 PROTEIN PB2B4.06"/>
    <property type="match status" value="1"/>
</dbReference>
<comment type="caution">
    <text evidence="2">The sequence shown here is derived from an EMBL/GenBank/DDBJ whole genome shotgun (WGS) entry which is preliminary data.</text>
</comment>
<dbReference type="SUPFAM" id="SSF54637">
    <property type="entry name" value="Thioesterase/thiol ester dehydrase-isomerase"/>
    <property type="match status" value="1"/>
</dbReference>
<reference evidence="2" key="1">
    <citation type="journal article" date="2020" name="Phytopathology">
        <title>Genome sequence of the chestnut blight fungus Cryphonectria parasitica EP155: A fundamental resource for an archetypical invasive plant pathogen.</title>
        <authorList>
            <person name="Crouch J.A."/>
            <person name="Dawe A."/>
            <person name="Aerts A."/>
            <person name="Barry K."/>
            <person name="Churchill A.C.L."/>
            <person name="Grimwood J."/>
            <person name="Hillman B."/>
            <person name="Milgroom M.G."/>
            <person name="Pangilinan J."/>
            <person name="Smith M."/>
            <person name="Salamov A."/>
            <person name="Schmutz J."/>
            <person name="Yadav J."/>
            <person name="Grigoriev I.V."/>
            <person name="Nuss D."/>
        </authorList>
    </citation>
    <scope>NUCLEOTIDE SEQUENCE</scope>
    <source>
        <strain evidence="2">EP155</strain>
    </source>
</reference>